<evidence type="ECO:0000256" key="1">
    <source>
        <dbReference type="SAM" id="MobiDB-lite"/>
    </source>
</evidence>
<evidence type="ECO:0000313" key="3">
    <source>
        <dbReference type="Proteomes" id="UP000187203"/>
    </source>
</evidence>
<reference evidence="3" key="1">
    <citation type="submission" date="2013-09" db="EMBL/GenBank/DDBJ databases">
        <title>Corchorus olitorius genome sequencing.</title>
        <authorList>
            <person name="Alam M."/>
            <person name="Haque M.S."/>
            <person name="Islam M.S."/>
            <person name="Emdad E.M."/>
            <person name="Islam M.M."/>
            <person name="Ahmed B."/>
            <person name="Halim A."/>
            <person name="Hossen Q.M.M."/>
            <person name="Hossain M.Z."/>
            <person name="Ahmed R."/>
            <person name="Khan M.M."/>
            <person name="Islam R."/>
            <person name="Rashid M.M."/>
            <person name="Khan S.A."/>
            <person name="Rahman M.S."/>
            <person name="Alam M."/>
            <person name="Yahiya A.S."/>
            <person name="Khan M.S."/>
            <person name="Azam M.S."/>
            <person name="Haque T."/>
            <person name="Lashkar M.Z.H."/>
            <person name="Akhand A.I."/>
            <person name="Morshed G."/>
            <person name="Roy S."/>
            <person name="Uddin K.S."/>
            <person name="Rabeya T."/>
            <person name="Hossain A.S."/>
            <person name="Chowdhury A."/>
            <person name="Snigdha A.R."/>
            <person name="Mortoza M.S."/>
            <person name="Matin S.A."/>
            <person name="Hoque S.M.E."/>
            <person name="Islam M.K."/>
            <person name="Roy D.K."/>
            <person name="Haider R."/>
            <person name="Moosa M.M."/>
            <person name="Elias S.M."/>
            <person name="Hasan A.M."/>
            <person name="Jahan S."/>
            <person name="Shafiuddin M."/>
            <person name="Mahmood N."/>
            <person name="Shommy N.S."/>
        </authorList>
    </citation>
    <scope>NUCLEOTIDE SEQUENCE [LARGE SCALE GENOMIC DNA]</scope>
    <source>
        <strain evidence="3">cv. O-4</strain>
    </source>
</reference>
<evidence type="ECO:0000313" key="2">
    <source>
        <dbReference type="EMBL" id="OMO89569.1"/>
    </source>
</evidence>
<dbReference type="Proteomes" id="UP000187203">
    <property type="component" value="Unassembled WGS sequence"/>
</dbReference>
<feature type="compositionally biased region" description="Polar residues" evidence="1">
    <location>
        <begin position="7"/>
        <end position="25"/>
    </location>
</feature>
<proteinExistence type="predicted"/>
<accession>A0A1R3J409</accession>
<protein>
    <submittedName>
        <fullName evidence="2">Uncharacterized protein</fullName>
    </submittedName>
</protein>
<dbReference type="EMBL" id="AWUE01016729">
    <property type="protein sequence ID" value="OMO89569.1"/>
    <property type="molecule type" value="Genomic_DNA"/>
</dbReference>
<comment type="caution">
    <text evidence="2">The sequence shown here is derived from an EMBL/GenBank/DDBJ whole genome shotgun (WGS) entry which is preliminary data.</text>
</comment>
<gene>
    <name evidence="2" type="ORF">COLO4_19683</name>
</gene>
<dbReference type="AlphaFoldDB" id="A0A1R3J409"/>
<sequence>MALDLCSSPSKTQNPSSDSVESFGSNLGEEEPETFNGVVEQFPMMSPEY</sequence>
<name>A0A1R3J409_9ROSI</name>
<feature type="region of interest" description="Disordered" evidence="1">
    <location>
        <begin position="1"/>
        <end position="49"/>
    </location>
</feature>
<keyword evidence="3" id="KW-1185">Reference proteome</keyword>
<organism evidence="2 3">
    <name type="scientific">Corchorus olitorius</name>
    <dbReference type="NCBI Taxonomy" id="93759"/>
    <lineage>
        <taxon>Eukaryota</taxon>
        <taxon>Viridiplantae</taxon>
        <taxon>Streptophyta</taxon>
        <taxon>Embryophyta</taxon>
        <taxon>Tracheophyta</taxon>
        <taxon>Spermatophyta</taxon>
        <taxon>Magnoliopsida</taxon>
        <taxon>eudicotyledons</taxon>
        <taxon>Gunneridae</taxon>
        <taxon>Pentapetalae</taxon>
        <taxon>rosids</taxon>
        <taxon>malvids</taxon>
        <taxon>Malvales</taxon>
        <taxon>Malvaceae</taxon>
        <taxon>Grewioideae</taxon>
        <taxon>Apeibeae</taxon>
        <taxon>Corchorus</taxon>
    </lineage>
</organism>